<reference evidence="3" key="2">
    <citation type="submission" date="2017-05" db="EMBL/GenBank/DDBJ databases">
        <title>Improved OligoMM genomes.</title>
        <authorList>
            <person name="Garzetti D."/>
        </authorList>
    </citation>
    <scope>NUCLEOTIDE SEQUENCE [LARGE SCALE GENOMIC DNA]</scope>
    <source>
        <strain evidence="3">KB18</strain>
    </source>
</reference>
<evidence type="ECO:0000313" key="2">
    <source>
        <dbReference type="EMBL" id="QQR29526.1"/>
    </source>
</evidence>
<sequence>MQNPNEKMTYELQEAKIAEKSQAFINLLTQRGILANPKVTDKKIRAARQKKDRDSYHNTLLLLQNYRTLVWVMECFPETFAEELDRPFSDVDELLEQMDLQLAMGNRKLENQLEGAKKSRLLLDRVNEALTVLKQKPKNGRELYHLIYLTYIGPETLRHKELLYRLNLSSRQYYRFREQAITILSIRLWSAPAADVDFWLEMLTFLESIQ</sequence>
<dbReference type="Proteomes" id="UP000596035">
    <property type="component" value="Chromosome"/>
</dbReference>
<dbReference type="KEGG" id="amur:ADH66_05930"/>
<accession>A0A1Z2XP65</accession>
<evidence type="ECO:0000313" key="3">
    <source>
        <dbReference type="Proteomes" id="UP000196710"/>
    </source>
</evidence>
<reference evidence="1" key="1">
    <citation type="journal article" date="2017" name="Genome Announc.">
        <title>High-Quality Whole-Genome Sequences of the Oligo-Mouse-Microbiota Bacterial Community.</title>
        <authorList>
            <person name="Garzetti D."/>
            <person name="Brugiroux S."/>
            <person name="Bunk B."/>
            <person name="Pukall R."/>
            <person name="McCoy K.D."/>
            <person name="Macpherson A.J."/>
            <person name="Stecher B."/>
        </authorList>
    </citation>
    <scope>NUCLEOTIDE SEQUENCE</scope>
    <source>
        <strain evidence="1">KB18</strain>
    </source>
</reference>
<dbReference type="EMBL" id="CP021422">
    <property type="protein sequence ID" value="ASB40236.1"/>
    <property type="molecule type" value="Genomic_DNA"/>
</dbReference>
<dbReference type="AlphaFoldDB" id="A0A1Z2XP65"/>
<dbReference type="RefSeq" id="WP_066534410.1">
    <property type="nucleotide sequence ID" value="NZ_CP065321.1"/>
</dbReference>
<gene>
    <name evidence="1" type="ORF">ADH66_05930</name>
    <name evidence="2" type="ORF">I5Q82_16025</name>
</gene>
<name>A0A1Z2XP65_9FIRM</name>
<organism evidence="2 4">
    <name type="scientific">Acutalibacter muris</name>
    <dbReference type="NCBI Taxonomy" id="1796620"/>
    <lineage>
        <taxon>Bacteria</taxon>
        <taxon>Bacillati</taxon>
        <taxon>Bacillota</taxon>
        <taxon>Clostridia</taxon>
        <taxon>Eubacteriales</taxon>
        <taxon>Acutalibacteraceae</taxon>
        <taxon>Acutalibacter</taxon>
    </lineage>
</organism>
<dbReference type="Proteomes" id="UP000196710">
    <property type="component" value="Chromosome"/>
</dbReference>
<protein>
    <submittedName>
        <fullName evidence="2">Uncharacterized protein</fullName>
    </submittedName>
</protein>
<dbReference type="EMBL" id="CP065321">
    <property type="protein sequence ID" value="QQR29526.1"/>
    <property type="molecule type" value="Genomic_DNA"/>
</dbReference>
<proteinExistence type="predicted"/>
<keyword evidence="3" id="KW-1185">Reference proteome</keyword>
<evidence type="ECO:0000313" key="4">
    <source>
        <dbReference type="Proteomes" id="UP000596035"/>
    </source>
</evidence>
<reference evidence="2 4" key="3">
    <citation type="submission" date="2020-11" db="EMBL/GenBank/DDBJ databases">
        <title>Closed and high quality bacterial genomes of the OMM12 community.</title>
        <authorList>
            <person name="Marbouty M."/>
            <person name="Lamy-Besnier Q."/>
            <person name="Debarbieux L."/>
            <person name="Koszul R."/>
        </authorList>
    </citation>
    <scope>NUCLEOTIDE SEQUENCE [LARGE SCALE GENOMIC DNA]</scope>
    <source>
        <strain evidence="2 4">KB18</strain>
    </source>
</reference>
<evidence type="ECO:0000313" key="1">
    <source>
        <dbReference type="EMBL" id="ASB40236.1"/>
    </source>
</evidence>